<feature type="transmembrane region" description="Helical" evidence="7">
    <location>
        <begin position="245"/>
        <end position="262"/>
    </location>
</feature>
<proteinExistence type="predicted"/>
<evidence type="ECO:0000313" key="8">
    <source>
        <dbReference type="EMBL" id="QBI20912.1"/>
    </source>
</evidence>
<feature type="transmembrane region" description="Helical" evidence="7">
    <location>
        <begin position="95"/>
        <end position="116"/>
    </location>
</feature>
<evidence type="ECO:0000256" key="4">
    <source>
        <dbReference type="ARBA" id="ARBA00022989"/>
    </source>
</evidence>
<evidence type="ECO:0000256" key="5">
    <source>
        <dbReference type="ARBA" id="ARBA00023136"/>
    </source>
</evidence>
<dbReference type="EMBL" id="CP036402">
    <property type="protein sequence ID" value="QBI20912.1"/>
    <property type="molecule type" value="Genomic_DNA"/>
</dbReference>
<dbReference type="PANTHER" id="PTHR30482">
    <property type="entry name" value="HIGH-AFFINITY BRANCHED-CHAIN AMINO ACID TRANSPORT SYSTEM PERMEASE"/>
    <property type="match status" value="1"/>
</dbReference>
<name>A0A411YIL1_9ACTN</name>
<accession>A0A411YIL1</accession>
<feature type="compositionally biased region" description="Acidic residues" evidence="6">
    <location>
        <begin position="381"/>
        <end position="399"/>
    </location>
</feature>
<dbReference type="GO" id="GO:0015658">
    <property type="term" value="F:branched-chain amino acid transmembrane transporter activity"/>
    <property type="evidence" value="ECO:0007669"/>
    <property type="project" value="InterPro"/>
</dbReference>
<dbReference type="CDD" id="cd06581">
    <property type="entry name" value="TM_PBP1_LivM_like"/>
    <property type="match status" value="1"/>
</dbReference>
<dbReference type="GO" id="GO:0005886">
    <property type="term" value="C:plasma membrane"/>
    <property type="evidence" value="ECO:0007669"/>
    <property type="project" value="UniProtKB-SubCell"/>
</dbReference>
<feature type="transmembrane region" description="Helical" evidence="7">
    <location>
        <begin position="293"/>
        <end position="309"/>
    </location>
</feature>
<dbReference type="PANTHER" id="PTHR30482:SF17">
    <property type="entry name" value="ABC TRANSPORTER ATP-BINDING PROTEIN"/>
    <property type="match status" value="1"/>
</dbReference>
<feature type="transmembrane region" description="Helical" evidence="7">
    <location>
        <begin position="70"/>
        <end position="89"/>
    </location>
</feature>
<keyword evidence="9" id="KW-1185">Reference proteome</keyword>
<feature type="region of interest" description="Disordered" evidence="6">
    <location>
        <begin position="372"/>
        <end position="399"/>
    </location>
</feature>
<sequence length="399" mass="42582">MTGTSPFRPRTILAWVAVAAVLFAVPTIQDSLGTPLYHIIFLYSVFFWITQATSWNIFSGYSGYFSFGQGAFYGAGVYCTAILVTRHDFTLLPSLPVGAIVGALIALASGVLVFRLRRLTGEIFALFSLAIALGLGALANNWGAIDGGRGITLGSVDYPEFLGDTNQMLYYVALVLMLGAVFLAFSIQHSRFGFGLFAIRDDERVASGLGVPALRYKLLIFSLNGAIAGISGALHAVQINFVSPASAFGIRIPLFVIVMSVVGGRRHWLGPVVGAVLIYTVNDRLVGAGLAEVAQMLLAVVLILATVFLKGGIIVRLRERPWLALGAGAVVLAVQIVVLDSSIITDAAVAMMVALATLFLPERVYELIPGVRTPSERSDDSGPEEEAVEGEDDDRVTHT</sequence>
<organism evidence="8 9">
    <name type="scientific">Egibacter rhizosphaerae</name>
    <dbReference type="NCBI Taxonomy" id="1670831"/>
    <lineage>
        <taxon>Bacteria</taxon>
        <taxon>Bacillati</taxon>
        <taxon>Actinomycetota</taxon>
        <taxon>Nitriliruptoria</taxon>
        <taxon>Egibacterales</taxon>
        <taxon>Egibacteraceae</taxon>
        <taxon>Egibacter</taxon>
    </lineage>
</organism>
<evidence type="ECO:0000256" key="7">
    <source>
        <dbReference type="SAM" id="Phobius"/>
    </source>
</evidence>
<feature type="transmembrane region" description="Helical" evidence="7">
    <location>
        <begin position="12"/>
        <end position="29"/>
    </location>
</feature>
<keyword evidence="4 7" id="KW-1133">Transmembrane helix</keyword>
<keyword evidence="3 7" id="KW-0812">Transmembrane</keyword>
<dbReference type="KEGG" id="erz:ER308_15905"/>
<protein>
    <submittedName>
        <fullName evidence="8">Branched-chain amino acid ABC transporter permease</fullName>
    </submittedName>
</protein>
<keyword evidence="5 7" id="KW-0472">Membrane</keyword>
<dbReference type="InterPro" id="IPR043428">
    <property type="entry name" value="LivM-like"/>
</dbReference>
<reference evidence="8 9" key="1">
    <citation type="submission" date="2019-01" db="EMBL/GenBank/DDBJ databases">
        <title>Egibacter rhizosphaerae EGI 80759T.</title>
        <authorList>
            <person name="Chen D.-D."/>
            <person name="Tian Y."/>
            <person name="Jiao J.-Y."/>
            <person name="Zhang X.-T."/>
            <person name="Zhang Y.-G."/>
            <person name="Zhang Y."/>
            <person name="Xiao M."/>
            <person name="Shu W.-S."/>
            <person name="Li W.-J."/>
        </authorList>
    </citation>
    <scope>NUCLEOTIDE SEQUENCE [LARGE SCALE GENOMIC DNA]</scope>
    <source>
        <strain evidence="8 9">EGI 80759</strain>
    </source>
</reference>
<evidence type="ECO:0000256" key="2">
    <source>
        <dbReference type="ARBA" id="ARBA00022475"/>
    </source>
</evidence>
<feature type="transmembrane region" description="Helical" evidence="7">
    <location>
        <begin position="321"/>
        <end position="337"/>
    </location>
</feature>
<evidence type="ECO:0000256" key="6">
    <source>
        <dbReference type="SAM" id="MobiDB-lite"/>
    </source>
</evidence>
<dbReference type="Pfam" id="PF02653">
    <property type="entry name" value="BPD_transp_2"/>
    <property type="match status" value="1"/>
</dbReference>
<dbReference type="RefSeq" id="WP_131155905.1">
    <property type="nucleotide sequence ID" value="NZ_CP036402.1"/>
</dbReference>
<feature type="transmembrane region" description="Helical" evidence="7">
    <location>
        <begin position="123"/>
        <end position="145"/>
    </location>
</feature>
<gene>
    <name evidence="8" type="ORF">ER308_15905</name>
</gene>
<evidence type="ECO:0000256" key="3">
    <source>
        <dbReference type="ARBA" id="ARBA00022692"/>
    </source>
</evidence>
<feature type="transmembrane region" description="Helical" evidence="7">
    <location>
        <begin position="35"/>
        <end position="58"/>
    </location>
</feature>
<dbReference type="AlphaFoldDB" id="A0A411YIL1"/>
<dbReference type="Proteomes" id="UP000291469">
    <property type="component" value="Chromosome"/>
</dbReference>
<feature type="transmembrane region" description="Helical" evidence="7">
    <location>
        <begin position="218"/>
        <end position="239"/>
    </location>
</feature>
<comment type="subcellular location">
    <subcellularLocation>
        <location evidence="1">Cell membrane</location>
        <topology evidence="1">Multi-pass membrane protein</topology>
    </subcellularLocation>
</comment>
<keyword evidence="2" id="KW-1003">Cell membrane</keyword>
<feature type="transmembrane region" description="Helical" evidence="7">
    <location>
        <begin position="168"/>
        <end position="187"/>
    </location>
</feature>
<dbReference type="InterPro" id="IPR001851">
    <property type="entry name" value="ABC_transp_permease"/>
</dbReference>
<evidence type="ECO:0000256" key="1">
    <source>
        <dbReference type="ARBA" id="ARBA00004651"/>
    </source>
</evidence>
<dbReference type="OrthoDB" id="9814461at2"/>
<evidence type="ECO:0000313" key="9">
    <source>
        <dbReference type="Proteomes" id="UP000291469"/>
    </source>
</evidence>